<keyword evidence="1" id="KW-0175">Coiled coil</keyword>
<evidence type="ECO:0000256" key="1">
    <source>
        <dbReference type="SAM" id="Coils"/>
    </source>
</evidence>
<reference evidence="2" key="1">
    <citation type="journal article" date="2015" name="Nature">
        <title>Complex archaea that bridge the gap between prokaryotes and eukaryotes.</title>
        <authorList>
            <person name="Spang A."/>
            <person name="Saw J.H."/>
            <person name="Jorgensen S.L."/>
            <person name="Zaremba-Niedzwiedzka K."/>
            <person name="Martijn J."/>
            <person name="Lind A.E."/>
            <person name="van Eijk R."/>
            <person name="Schleper C."/>
            <person name="Guy L."/>
            <person name="Ettema T.J."/>
        </authorList>
    </citation>
    <scope>NUCLEOTIDE SEQUENCE</scope>
</reference>
<organism evidence="2">
    <name type="scientific">marine sediment metagenome</name>
    <dbReference type="NCBI Taxonomy" id="412755"/>
    <lineage>
        <taxon>unclassified sequences</taxon>
        <taxon>metagenomes</taxon>
        <taxon>ecological metagenomes</taxon>
    </lineage>
</organism>
<dbReference type="EMBL" id="LAZR01023187">
    <property type="protein sequence ID" value="KKL79391.1"/>
    <property type="molecule type" value="Genomic_DNA"/>
</dbReference>
<sequence>MSAKRRAALNLLERLERHEMEAQSRKLGQLRDEMAKLEQRRDGLLEDLHNNAHVTGIESAPYVGTYVRSVRRSVAGLETAISGMTPQVQKLEEAVLDRFRSIKTFESARLRSAARDAADRAAREAADRDEMVLLRWG</sequence>
<protein>
    <recommendedName>
        <fullName evidence="3">Flagellar FliJ protein</fullName>
    </recommendedName>
</protein>
<evidence type="ECO:0008006" key="3">
    <source>
        <dbReference type="Google" id="ProtNLM"/>
    </source>
</evidence>
<proteinExistence type="predicted"/>
<comment type="caution">
    <text evidence="2">The sequence shown here is derived from an EMBL/GenBank/DDBJ whole genome shotgun (WGS) entry which is preliminary data.</text>
</comment>
<dbReference type="InterPro" id="IPR053716">
    <property type="entry name" value="Flag_assembly_chemotaxis_eff"/>
</dbReference>
<accession>A0A0F9FLK7</accession>
<dbReference type="Gene3D" id="1.10.287.1700">
    <property type="match status" value="1"/>
</dbReference>
<gene>
    <name evidence="2" type="ORF">LCGC14_2015340</name>
</gene>
<evidence type="ECO:0000313" key="2">
    <source>
        <dbReference type="EMBL" id="KKL79391.1"/>
    </source>
</evidence>
<dbReference type="AlphaFoldDB" id="A0A0F9FLK7"/>
<name>A0A0F9FLK7_9ZZZZ</name>
<feature type="non-terminal residue" evidence="2">
    <location>
        <position position="137"/>
    </location>
</feature>
<feature type="coiled-coil region" evidence="1">
    <location>
        <begin position="1"/>
        <end position="47"/>
    </location>
</feature>